<dbReference type="AlphaFoldDB" id="A0A645HBK3"/>
<protein>
    <submittedName>
        <fullName evidence="2">Uncharacterized protein</fullName>
    </submittedName>
</protein>
<organism evidence="2">
    <name type="scientific">bioreactor metagenome</name>
    <dbReference type="NCBI Taxonomy" id="1076179"/>
    <lineage>
        <taxon>unclassified sequences</taxon>
        <taxon>metagenomes</taxon>
        <taxon>ecological metagenomes</taxon>
    </lineage>
</organism>
<gene>
    <name evidence="2" type="ORF">SDC9_183930</name>
</gene>
<evidence type="ECO:0000256" key="1">
    <source>
        <dbReference type="SAM" id="MobiDB-lite"/>
    </source>
</evidence>
<feature type="region of interest" description="Disordered" evidence="1">
    <location>
        <begin position="22"/>
        <end position="56"/>
    </location>
</feature>
<proteinExistence type="predicted"/>
<reference evidence="2" key="1">
    <citation type="submission" date="2019-08" db="EMBL/GenBank/DDBJ databases">
        <authorList>
            <person name="Kucharzyk K."/>
            <person name="Murdoch R.W."/>
            <person name="Higgins S."/>
            <person name="Loffler F."/>
        </authorList>
    </citation>
    <scope>NUCLEOTIDE SEQUENCE</scope>
</reference>
<accession>A0A645HBK3</accession>
<dbReference type="EMBL" id="VSSQ01090552">
    <property type="protein sequence ID" value="MPN36421.1"/>
    <property type="molecule type" value="Genomic_DNA"/>
</dbReference>
<name>A0A645HBK3_9ZZZZ</name>
<evidence type="ECO:0000313" key="2">
    <source>
        <dbReference type="EMBL" id="MPN36421.1"/>
    </source>
</evidence>
<feature type="compositionally biased region" description="Basic and acidic residues" evidence="1">
    <location>
        <begin position="39"/>
        <end position="50"/>
    </location>
</feature>
<comment type="caution">
    <text evidence="2">The sequence shown here is derived from an EMBL/GenBank/DDBJ whole genome shotgun (WGS) entry which is preliminary data.</text>
</comment>
<sequence>MQKIFRRTFHICAAVYKQKFSPFGGKNRRKRRPPYPLDSFHDERGTDKKGPGTARRHQRVAIIFTEKFQSNRQRGIPLLPHDGFWVVLHLNDLGGVGNLDTRRQIIKTHVTDARQNGIAAAHKTDLHPEFLNGRNRPSYNLGRCVVSPHSIDNYSHFNLPTRQTVS</sequence>